<reference evidence="7" key="1">
    <citation type="journal article" date="2017" name="Nature">
        <title>The sunflower genome provides insights into oil metabolism, flowering and Asterid evolution.</title>
        <authorList>
            <person name="Badouin H."/>
            <person name="Gouzy J."/>
            <person name="Grassa C.J."/>
            <person name="Murat F."/>
            <person name="Staton S.E."/>
            <person name="Cottret L."/>
            <person name="Lelandais-Briere C."/>
            <person name="Owens G.L."/>
            <person name="Carrere S."/>
            <person name="Mayjonade B."/>
            <person name="Legrand L."/>
            <person name="Gill N."/>
            <person name="Kane N.C."/>
            <person name="Bowers J.E."/>
            <person name="Hubner S."/>
            <person name="Bellec A."/>
            <person name="Berard A."/>
            <person name="Berges H."/>
            <person name="Blanchet N."/>
            <person name="Boniface M.C."/>
            <person name="Brunel D."/>
            <person name="Catrice O."/>
            <person name="Chaidir N."/>
            <person name="Claudel C."/>
            <person name="Donnadieu C."/>
            <person name="Faraut T."/>
            <person name="Fievet G."/>
            <person name="Helmstetter N."/>
            <person name="King M."/>
            <person name="Knapp S.J."/>
            <person name="Lai Z."/>
            <person name="Le Paslier M.C."/>
            <person name="Lippi Y."/>
            <person name="Lorenzon L."/>
            <person name="Mandel J.R."/>
            <person name="Marage G."/>
            <person name="Marchand G."/>
            <person name="Marquand E."/>
            <person name="Bret-Mestries E."/>
            <person name="Morien E."/>
            <person name="Nambeesan S."/>
            <person name="Nguyen T."/>
            <person name="Pegot-Espagnet P."/>
            <person name="Pouilly N."/>
            <person name="Raftis F."/>
            <person name="Sallet E."/>
            <person name="Schiex T."/>
            <person name="Thomas J."/>
            <person name="Vandecasteele C."/>
            <person name="Vares D."/>
            <person name="Vear F."/>
            <person name="Vautrin S."/>
            <person name="Crespi M."/>
            <person name="Mangin B."/>
            <person name="Burke J.M."/>
            <person name="Salse J."/>
            <person name="Munos S."/>
            <person name="Vincourt P."/>
            <person name="Rieseberg L.H."/>
            <person name="Langlade N.B."/>
        </authorList>
    </citation>
    <scope>NUCLEOTIDE SEQUENCE</scope>
    <source>
        <tissue evidence="7">Leaves</tissue>
    </source>
</reference>
<evidence type="ECO:0000256" key="4">
    <source>
        <dbReference type="ARBA" id="ARBA00023242"/>
    </source>
</evidence>
<dbReference type="GO" id="GO:0003677">
    <property type="term" value="F:DNA binding"/>
    <property type="evidence" value="ECO:0007669"/>
    <property type="project" value="InterPro"/>
</dbReference>
<dbReference type="InterPro" id="IPR017930">
    <property type="entry name" value="Myb_dom"/>
</dbReference>
<dbReference type="GO" id="GO:0005634">
    <property type="term" value="C:nucleus"/>
    <property type="evidence" value="ECO:0007669"/>
    <property type="project" value="UniProtKB-SubCell"/>
</dbReference>
<comment type="caution">
    <text evidence="7">The sequence shown here is derived from an EMBL/GenBank/DDBJ whole genome shotgun (WGS) entry which is preliminary data.</text>
</comment>
<dbReference type="Gramene" id="mRNA:HanXRQr2_Chr15g0676481">
    <property type="protein sequence ID" value="CDS:HanXRQr2_Chr15g0676481.1"/>
    <property type="gene ID" value="HanXRQr2_Chr15g0676481"/>
</dbReference>
<accession>A0A9K3DX95</accession>
<organism evidence="7 8">
    <name type="scientific">Helianthus annuus</name>
    <name type="common">Common sunflower</name>
    <dbReference type="NCBI Taxonomy" id="4232"/>
    <lineage>
        <taxon>Eukaryota</taxon>
        <taxon>Viridiplantae</taxon>
        <taxon>Streptophyta</taxon>
        <taxon>Embryophyta</taxon>
        <taxon>Tracheophyta</taxon>
        <taxon>Spermatophyta</taxon>
        <taxon>Magnoliopsida</taxon>
        <taxon>eudicotyledons</taxon>
        <taxon>Gunneridae</taxon>
        <taxon>Pentapetalae</taxon>
        <taxon>asterids</taxon>
        <taxon>campanulids</taxon>
        <taxon>Asterales</taxon>
        <taxon>Asteraceae</taxon>
        <taxon>Asteroideae</taxon>
        <taxon>Heliantheae alliance</taxon>
        <taxon>Heliantheae</taxon>
        <taxon>Helianthus</taxon>
    </lineage>
</organism>
<evidence type="ECO:0000256" key="5">
    <source>
        <dbReference type="SAM" id="MobiDB-lite"/>
    </source>
</evidence>
<keyword evidence="4" id="KW-0539">Nucleus</keyword>
<dbReference type="InterPro" id="IPR009057">
    <property type="entry name" value="Homeodomain-like_sf"/>
</dbReference>
<dbReference type="EMBL" id="MNCJ02000330">
    <property type="protein sequence ID" value="KAF5763109.1"/>
    <property type="molecule type" value="Genomic_DNA"/>
</dbReference>
<keyword evidence="2" id="KW-0805">Transcription regulation</keyword>
<feature type="compositionally biased region" description="Polar residues" evidence="5">
    <location>
        <begin position="115"/>
        <end position="126"/>
    </location>
</feature>
<comment type="subcellular location">
    <subcellularLocation>
        <location evidence="1">Nucleus</location>
    </subcellularLocation>
</comment>
<keyword evidence="3" id="KW-0804">Transcription</keyword>
<evidence type="ECO:0000256" key="1">
    <source>
        <dbReference type="ARBA" id="ARBA00004123"/>
    </source>
</evidence>
<dbReference type="InterPro" id="IPR006447">
    <property type="entry name" value="Myb_dom_plants"/>
</dbReference>
<evidence type="ECO:0000256" key="3">
    <source>
        <dbReference type="ARBA" id="ARBA00023163"/>
    </source>
</evidence>
<feature type="region of interest" description="Disordered" evidence="5">
    <location>
        <begin position="203"/>
        <end position="241"/>
    </location>
</feature>
<dbReference type="Gene3D" id="1.10.10.60">
    <property type="entry name" value="Homeodomain-like"/>
    <property type="match status" value="1"/>
</dbReference>
<dbReference type="NCBIfam" id="TIGR01557">
    <property type="entry name" value="myb_SHAQKYF"/>
    <property type="match status" value="1"/>
</dbReference>
<evidence type="ECO:0000313" key="8">
    <source>
        <dbReference type="Proteomes" id="UP000215914"/>
    </source>
</evidence>
<evidence type="ECO:0000256" key="2">
    <source>
        <dbReference type="ARBA" id="ARBA00023015"/>
    </source>
</evidence>
<keyword evidence="8" id="KW-1185">Reference proteome</keyword>
<feature type="region of interest" description="Disordered" evidence="5">
    <location>
        <begin position="62"/>
        <end position="189"/>
    </location>
</feature>
<dbReference type="PANTHER" id="PTHR44042:SF69">
    <property type="entry name" value="TRANSCRIPTION FACTOR MYB-RELATED FAMILY"/>
    <property type="match status" value="1"/>
</dbReference>
<evidence type="ECO:0000313" key="7">
    <source>
        <dbReference type="EMBL" id="KAF5763109.1"/>
    </source>
</evidence>
<feature type="compositionally biased region" description="Polar residues" evidence="5">
    <location>
        <begin position="134"/>
        <end position="186"/>
    </location>
</feature>
<sequence length="241" mass="25893">MMMMILEGNHRLLRRFLQGLEIYGKGDWRSISRMMVVTRTATQVASHAQKYFLRQASLKYQDNNKEENRKRKKRKRSSIHDITTMVVPVQPSSATPPATSLNDGDQGTGVPAGPTTLSTHGGQSIGSHDIAATIQPTSPTTSLYGDQATTLSPFGSGRGAQSSITQWPSSTTTAVSHTQPISSSPPAASFYDSRGKDLYCGQGQPVTSFYGGQTTTSSHSGGGRGAQSSITQWPTSNTSRH</sequence>
<reference evidence="7" key="2">
    <citation type="submission" date="2020-06" db="EMBL/GenBank/DDBJ databases">
        <title>Helianthus annuus Genome sequencing and assembly Release 2.</title>
        <authorList>
            <person name="Gouzy J."/>
            <person name="Langlade N."/>
            <person name="Munos S."/>
        </authorList>
    </citation>
    <scope>NUCLEOTIDE SEQUENCE</scope>
    <source>
        <tissue evidence="7">Leaves</tissue>
    </source>
</reference>
<dbReference type="Proteomes" id="UP000215914">
    <property type="component" value="Unassembled WGS sequence"/>
</dbReference>
<feature type="domain" description="HTH myb-type" evidence="6">
    <location>
        <begin position="14"/>
        <end position="56"/>
    </location>
</feature>
<dbReference type="AlphaFoldDB" id="A0A9K3DX95"/>
<feature type="compositionally biased region" description="Polar residues" evidence="5">
    <location>
        <begin position="226"/>
        <end position="241"/>
    </location>
</feature>
<proteinExistence type="predicted"/>
<dbReference type="SUPFAM" id="SSF46689">
    <property type="entry name" value="Homeodomain-like"/>
    <property type="match status" value="1"/>
</dbReference>
<protein>
    <submittedName>
        <fullName evidence="7">Transcription factor MYB-related family</fullName>
    </submittedName>
</protein>
<dbReference type="Pfam" id="PF00249">
    <property type="entry name" value="Myb_DNA-binding"/>
    <property type="match status" value="1"/>
</dbReference>
<dbReference type="CDD" id="cd00167">
    <property type="entry name" value="SANT"/>
    <property type="match status" value="1"/>
</dbReference>
<feature type="compositionally biased region" description="Polar residues" evidence="5">
    <location>
        <begin position="90"/>
        <end position="105"/>
    </location>
</feature>
<evidence type="ECO:0000259" key="6">
    <source>
        <dbReference type="PROSITE" id="PS51294"/>
    </source>
</evidence>
<gene>
    <name evidence="7" type="ORF">HanXRQr2_Chr15g0676481</name>
</gene>
<dbReference type="InterPro" id="IPR001005">
    <property type="entry name" value="SANT/Myb"/>
</dbReference>
<name>A0A9K3DX95_HELAN</name>
<dbReference type="PANTHER" id="PTHR44042">
    <property type="entry name" value="DUPLICATED HOMEODOMAIN-LIKE SUPERFAMILY PROTEIN-RELATED"/>
    <property type="match status" value="1"/>
</dbReference>
<dbReference type="PROSITE" id="PS51294">
    <property type="entry name" value="HTH_MYB"/>
    <property type="match status" value="1"/>
</dbReference>